<dbReference type="CDD" id="cd08023">
    <property type="entry name" value="GH16_laminarinase_like"/>
    <property type="match status" value="1"/>
</dbReference>
<dbReference type="PROSITE" id="PS51257">
    <property type="entry name" value="PROKAR_LIPOPROTEIN"/>
    <property type="match status" value="1"/>
</dbReference>
<dbReference type="InterPro" id="IPR000757">
    <property type="entry name" value="Beta-glucanase-like"/>
</dbReference>
<dbReference type="PANTHER" id="PTHR10963">
    <property type="entry name" value="GLYCOSYL HYDROLASE-RELATED"/>
    <property type="match status" value="1"/>
</dbReference>
<dbReference type="PANTHER" id="PTHR10963:SF55">
    <property type="entry name" value="GLYCOSIDE HYDROLASE FAMILY 16 PROTEIN"/>
    <property type="match status" value="1"/>
</dbReference>
<keyword evidence="3" id="KW-0378">Hydrolase</keyword>
<reference evidence="3 4" key="1">
    <citation type="submission" date="2022-01" db="EMBL/GenBank/DDBJ databases">
        <title>Labilibaculum sp. nov, a marine bacterium isolated from Antarctica.</title>
        <authorList>
            <person name="Dai W."/>
        </authorList>
    </citation>
    <scope>NUCLEOTIDE SEQUENCE [LARGE SCALE GENOMIC DNA]</scope>
    <source>
        <strain evidence="3 4">DW002</strain>
    </source>
</reference>
<comment type="caution">
    <text evidence="3">The sequence shown here is derived from an EMBL/GenBank/DDBJ whole genome shotgun (WGS) entry which is preliminary data.</text>
</comment>
<dbReference type="InterPro" id="IPR050546">
    <property type="entry name" value="Glycosyl_Hydrlase_16"/>
</dbReference>
<proteinExistence type="inferred from homology"/>
<dbReference type="Gene3D" id="2.60.120.200">
    <property type="match status" value="1"/>
</dbReference>
<protein>
    <submittedName>
        <fullName evidence="3">Glycoside hydrolase family 16 protein</fullName>
    </submittedName>
</protein>
<dbReference type="RefSeq" id="WP_275108245.1">
    <property type="nucleotide sequence ID" value="NZ_JAKJSC010000001.1"/>
</dbReference>
<evidence type="ECO:0000313" key="3">
    <source>
        <dbReference type="EMBL" id="MDE5416907.1"/>
    </source>
</evidence>
<gene>
    <name evidence="3" type="ORF">L3049_02725</name>
</gene>
<evidence type="ECO:0000259" key="2">
    <source>
        <dbReference type="PROSITE" id="PS51762"/>
    </source>
</evidence>
<dbReference type="PROSITE" id="PS51762">
    <property type="entry name" value="GH16_2"/>
    <property type="match status" value="1"/>
</dbReference>
<feature type="domain" description="GH16" evidence="2">
    <location>
        <begin position="32"/>
        <end position="279"/>
    </location>
</feature>
<dbReference type="Proteomes" id="UP001528920">
    <property type="component" value="Unassembled WGS sequence"/>
</dbReference>
<dbReference type="EMBL" id="JAKJSC010000001">
    <property type="protein sequence ID" value="MDE5416907.1"/>
    <property type="molecule type" value="Genomic_DNA"/>
</dbReference>
<dbReference type="InterPro" id="IPR013320">
    <property type="entry name" value="ConA-like_dom_sf"/>
</dbReference>
<dbReference type="GO" id="GO:0016787">
    <property type="term" value="F:hydrolase activity"/>
    <property type="evidence" value="ECO:0007669"/>
    <property type="project" value="UniProtKB-KW"/>
</dbReference>
<organism evidence="3 4">
    <name type="scientific">Paralabilibaculum antarcticum</name>
    <dbReference type="NCBI Taxonomy" id="2912572"/>
    <lineage>
        <taxon>Bacteria</taxon>
        <taxon>Pseudomonadati</taxon>
        <taxon>Bacteroidota</taxon>
        <taxon>Bacteroidia</taxon>
        <taxon>Marinilabiliales</taxon>
        <taxon>Marinifilaceae</taxon>
        <taxon>Paralabilibaculum</taxon>
    </lineage>
</organism>
<accession>A0ABT5VQ46</accession>
<keyword evidence="4" id="KW-1185">Reference proteome</keyword>
<dbReference type="SUPFAM" id="SSF49899">
    <property type="entry name" value="Concanavalin A-like lectins/glucanases"/>
    <property type="match status" value="1"/>
</dbReference>
<dbReference type="Pfam" id="PF00722">
    <property type="entry name" value="Glyco_hydro_16"/>
    <property type="match status" value="1"/>
</dbReference>
<evidence type="ECO:0000313" key="4">
    <source>
        <dbReference type="Proteomes" id="UP001528920"/>
    </source>
</evidence>
<evidence type="ECO:0000256" key="1">
    <source>
        <dbReference type="ARBA" id="ARBA00006865"/>
    </source>
</evidence>
<comment type="similarity">
    <text evidence="1">Belongs to the glycosyl hydrolase 16 family.</text>
</comment>
<name>A0ABT5VQ46_9BACT</name>
<sequence>MLLKHTIILSGVLFLLSSCNWKKSETNSEKAEDSQKDTYELVWSDEFDYTGLPDSTLWIYDTEGNADGWGNNEDQYYTNAKKENAWVEGGFLNIIALKEQKDGKEYTSARLNSKTSWLHGKIEVRAKLPKGRGTWSAIWMMPDGWTYNDGNWPNIGEIDIMEHVGHNLGTIHASAHSADYQWQTGTQQTDTIHISDVAEKFHSYICEWTPDVMRAYVDDKLYFEYKNEGLGKSKWPYVKPFYLILNVAVGGAWGNVQGIDEDAFPQSMQVDYVRIYQKK</sequence>